<comment type="similarity">
    <text evidence="12">Belongs to the amiloride-sensitive sodium channel (TC 1.A.6) family.</text>
</comment>
<keyword evidence="11 12" id="KW-0407">Ion channel</keyword>
<dbReference type="PRINTS" id="PR01078">
    <property type="entry name" value="AMINACHANNEL"/>
</dbReference>
<keyword evidence="6" id="KW-0915">Sodium</keyword>
<dbReference type="EMBL" id="KB101600">
    <property type="protein sequence ID" value="ELK36318.1"/>
    <property type="molecule type" value="Genomic_DNA"/>
</dbReference>
<dbReference type="InterPro" id="IPR001873">
    <property type="entry name" value="ENaC"/>
</dbReference>
<keyword evidence="8" id="KW-0472">Membrane</keyword>
<dbReference type="Proteomes" id="UP000010556">
    <property type="component" value="Unassembled WGS sequence"/>
</dbReference>
<evidence type="ECO:0000256" key="7">
    <source>
        <dbReference type="ARBA" id="ARBA00023065"/>
    </source>
</evidence>
<evidence type="ECO:0000256" key="2">
    <source>
        <dbReference type="ARBA" id="ARBA00022448"/>
    </source>
</evidence>
<evidence type="ECO:0000256" key="3">
    <source>
        <dbReference type="ARBA" id="ARBA00022461"/>
    </source>
</evidence>
<feature type="compositionally biased region" description="Basic and acidic residues" evidence="13">
    <location>
        <begin position="192"/>
        <end position="211"/>
    </location>
</feature>
<keyword evidence="3 12" id="KW-0894">Sodium channel</keyword>
<evidence type="ECO:0000256" key="6">
    <source>
        <dbReference type="ARBA" id="ARBA00023053"/>
    </source>
</evidence>
<dbReference type="PANTHER" id="PTHR11690:SF170">
    <property type="entry name" value="ACID-SENSING ION CHANNEL 1"/>
    <property type="match status" value="1"/>
</dbReference>
<name>L5MF10_MYODS</name>
<comment type="subcellular location">
    <subcellularLocation>
        <location evidence="1">Membrane</location>
        <topology evidence="1">Multi-pass membrane protein</topology>
    </subcellularLocation>
</comment>
<feature type="region of interest" description="Disordered" evidence="13">
    <location>
        <begin position="192"/>
        <end position="225"/>
    </location>
</feature>
<proteinExistence type="inferred from homology"/>
<keyword evidence="7 12" id="KW-0406">Ion transport</keyword>
<keyword evidence="10 12" id="KW-0739">Sodium transport</keyword>
<dbReference type="AlphaFoldDB" id="L5MF10"/>
<keyword evidence="4 12" id="KW-0812">Transmembrane</keyword>
<evidence type="ECO:0000256" key="4">
    <source>
        <dbReference type="ARBA" id="ARBA00022692"/>
    </source>
</evidence>
<evidence type="ECO:0000256" key="10">
    <source>
        <dbReference type="ARBA" id="ARBA00023201"/>
    </source>
</evidence>
<dbReference type="PANTHER" id="PTHR11690">
    <property type="entry name" value="AMILORIDE-SENSITIVE SODIUM CHANNEL-RELATED"/>
    <property type="match status" value="1"/>
</dbReference>
<gene>
    <name evidence="14" type="ORF">MDA_GLEAN10022438</name>
</gene>
<dbReference type="Gene3D" id="1.10.287.770">
    <property type="entry name" value="YojJ-like"/>
    <property type="match status" value="1"/>
</dbReference>
<dbReference type="Pfam" id="PF00858">
    <property type="entry name" value="ASC"/>
    <property type="match status" value="1"/>
</dbReference>
<evidence type="ECO:0000313" key="14">
    <source>
        <dbReference type="EMBL" id="ELK36318.1"/>
    </source>
</evidence>
<keyword evidence="15" id="KW-1185">Reference proteome</keyword>
<dbReference type="GO" id="GO:0005886">
    <property type="term" value="C:plasma membrane"/>
    <property type="evidence" value="ECO:0007669"/>
    <property type="project" value="TreeGrafter"/>
</dbReference>
<evidence type="ECO:0000256" key="9">
    <source>
        <dbReference type="ARBA" id="ARBA00023157"/>
    </source>
</evidence>
<keyword evidence="9" id="KW-1015">Disulfide bond</keyword>
<sequence>MELKAEEEEVGGVQPVSIQAFASSSTLHGLAHIFSYERLSLKRALWALCFLGSLAVLLCVCTERVQYYFNYHHVTKLDEVAASQLTFPAITLCNLNEFRFSQVSKNDLYHAGELLALLNNRYEIPDTQMADEKQLEILQDKANFRSFKPKPFNMREFYDRAGHDIRDMLLSCQFRGEVCSAEDFKVVSESPGAEREACESAGPPKEEEARSRQSSHPAGSTGRGSYGPWGSQGVLFSMEVHLFCVRAGASALCPCYGNKENPRCTTHTGTHTAWHGLDPIKLTFCTTGVRAGGRG</sequence>
<evidence type="ECO:0000256" key="11">
    <source>
        <dbReference type="ARBA" id="ARBA00023303"/>
    </source>
</evidence>
<protein>
    <submittedName>
        <fullName evidence="14">Amiloride-sensitive cation channel 2, neuronal</fullName>
    </submittedName>
</protein>
<evidence type="ECO:0000256" key="12">
    <source>
        <dbReference type="RuleBase" id="RU000679"/>
    </source>
</evidence>
<evidence type="ECO:0000313" key="15">
    <source>
        <dbReference type="Proteomes" id="UP000010556"/>
    </source>
</evidence>
<keyword evidence="2 12" id="KW-0813">Transport</keyword>
<dbReference type="FunFam" id="1.10.3590.10:FF:000001">
    <property type="entry name" value="acid-sensing ion channel 1 isoform X2"/>
    <property type="match status" value="1"/>
</dbReference>
<evidence type="ECO:0000256" key="5">
    <source>
        <dbReference type="ARBA" id="ARBA00022989"/>
    </source>
</evidence>
<evidence type="ECO:0000256" key="8">
    <source>
        <dbReference type="ARBA" id="ARBA00023136"/>
    </source>
</evidence>
<evidence type="ECO:0000256" key="13">
    <source>
        <dbReference type="SAM" id="MobiDB-lite"/>
    </source>
</evidence>
<dbReference type="Gene3D" id="1.10.3590.10">
    <property type="entry name" value="acid-sensing ion channel 1 domain"/>
    <property type="match status" value="1"/>
</dbReference>
<organism evidence="14 15">
    <name type="scientific">Myotis davidii</name>
    <name type="common">David's myotis</name>
    <dbReference type="NCBI Taxonomy" id="225400"/>
    <lineage>
        <taxon>Eukaryota</taxon>
        <taxon>Metazoa</taxon>
        <taxon>Chordata</taxon>
        <taxon>Craniata</taxon>
        <taxon>Vertebrata</taxon>
        <taxon>Euteleostomi</taxon>
        <taxon>Mammalia</taxon>
        <taxon>Eutheria</taxon>
        <taxon>Laurasiatheria</taxon>
        <taxon>Chiroptera</taxon>
        <taxon>Yangochiroptera</taxon>
        <taxon>Vespertilionidae</taxon>
        <taxon>Myotis</taxon>
    </lineage>
</organism>
<dbReference type="GO" id="GO:0015280">
    <property type="term" value="F:ligand-gated sodium channel activity"/>
    <property type="evidence" value="ECO:0007669"/>
    <property type="project" value="TreeGrafter"/>
</dbReference>
<keyword evidence="5" id="KW-1133">Transmembrane helix</keyword>
<reference evidence="15" key="1">
    <citation type="journal article" date="2013" name="Science">
        <title>Comparative analysis of bat genomes provides insight into the evolution of flight and immunity.</title>
        <authorList>
            <person name="Zhang G."/>
            <person name="Cowled C."/>
            <person name="Shi Z."/>
            <person name="Huang Z."/>
            <person name="Bishop-Lilly K.A."/>
            <person name="Fang X."/>
            <person name="Wynne J.W."/>
            <person name="Xiong Z."/>
            <person name="Baker M.L."/>
            <person name="Zhao W."/>
            <person name="Tachedjian M."/>
            <person name="Zhu Y."/>
            <person name="Zhou P."/>
            <person name="Jiang X."/>
            <person name="Ng J."/>
            <person name="Yang L."/>
            <person name="Wu L."/>
            <person name="Xiao J."/>
            <person name="Feng Y."/>
            <person name="Chen Y."/>
            <person name="Sun X."/>
            <person name="Zhang Y."/>
            <person name="Marsh G.A."/>
            <person name="Crameri G."/>
            <person name="Broder C.C."/>
            <person name="Frey K.G."/>
            <person name="Wang L.F."/>
            <person name="Wang J."/>
        </authorList>
    </citation>
    <scope>NUCLEOTIDE SEQUENCE [LARGE SCALE GENOMIC DNA]</scope>
</reference>
<accession>L5MF10</accession>
<evidence type="ECO:0000256" key="1">
    <source>
        <dbReference type="ARBA" id="ARBA00004141"/>
    </source>
</evidence>